<proteinExistence type="predicted"/>
<sequence length="95" mass="10923">MSKNNILTLIITLIITSSCATTELNKDKSEREVQRDKKLNELEQICDYVTIDIYQGEELFICHRSASRMPKKNPVPDPNAEIINEKEIIEKPGDF</sequence>
<organism evidence="1 2">
    <name type="scientific">SAR86 cluster bacterium</name>
    <dbReference type="NCBI Taxonomy" id="2030880"/>
    <lineage>
        <taxon>Bacteria</taxon>
        <taxon>Pseudomonadati</taxon>
        <taxon>Pseudomonadota</taxon>
        <taxon>Gammaproteobacteria</taxon>
        <taxon>SAR86 cluster</taxon>
    </lineage>
</organism>
<name>A0A9Q8TZW9_9GAMM</name>
<dbReference type="AlphaFoldDB" id="A0A9Q8TZW9"/>
<dbReference type="PROSITE" id="PS51257">
    <property type="entry name" value="PROKAR_LIPOPROTEIN"/>
    <property type="match status" value="1"/>
</dbReference>
<reference evidence="1" key="1">
    <citation type="submission" date="2022-05" db="EMBL/GenBank/DDBJ databases">
        <title>Single-amplified genomics reveal most streamlined microbe among free-living bacteria.</title>
        <authorList>
            <person name="Roda-Garcia J."/>
            <person name="Haro-Moreno J.M."/>
            <person name="Rodriguez-Valera F."/>
            <person name="Almagro-Moreno S."/>
            <person name="Lopez-Perez M."/>
        </authorList>
    </citation>
    <scope>NUCLEOTIDE SEQUENCE</scope>
    <source>
        <strain evidence="1">TMED112-D2-2</strain>
    </source>
</reference>
<dbReference type="EMBL" id="CP097966">
    <property type="protein sequence ID" value="URQ62683.1"/>
    <property type="molecule type" value="Genomic_DNA"/>
</dbReference>
<accession>A0A9Q8TZW9</accession>
<evidence type="ECO:0000313" key="2">
    <source>
        <dbReference type="Proteomes" id="UP001056381"/>
    </source>
</evidence>
<gene>
    <name evidence="1" type="ORF">M9B40_02835</name>
</gene>
<dbReference type="Proteomes" id="UP001056381">
    <property type="component" value="Chromosome"/>
</dbReference>
<evidence type="ECO:0000313" key="1">
    <source>
        <dbReference type="EMBL" id="URQ62683.1"/>
    </source>
</evidence>
<keyword evidence="2" id="KW-1185">Reference proteome</keyword>
<protein>
    <submittedName>
        <fullName evidence="1">Uncharacterized protein</fullName>
    </submittedName>
</protein>